<dbReference type="Pfam" id="PF09157">
    <property type="entry name" value="TruB-C_2"/>
    <property type="match status" value="1"/>
</dbReference>
<dbReference type="InterPro" id="IPR036974">
    <property type="entry name" value="PUA_sf"/>
</dbReference>
<dbReference type="PANTHER" id="PTHR13767:SF2">
    <property type="entry name" value="PSEUDOURIDYLATE SYNTHASE TRUB1"/>
    <property type="match status" value="1"/>
</dbReference>
<dbReference type="InterPro" id="IPR002501">
    <property type="entry name" value="PsdUridine_synth_N"/>
</dbReference>
<evidence type="ECO:0000256" key="1">
    <source>
        <dbReference type="ARBA" id="ARBA00000385"/>
    </source>
</evidence>
<evidence type="ECO:0000259" key="8">
    <source>
        <dbReference type="Pfam" id="PF16198"/>
    </source>
</evidence>
<dbReference type="GO" id="GO:1990481">
    <property type="term" value="P:mRNA pseudouridine synthesis"/>
    <property type="evidence" value="ECO:0007669"/>
    <property type="project" value="TreeGrafter"/>
</dbReference>
<gene>
    <name evidence="5 9" type="primary">truB</name>
    <name evidence="9" type="ORF">IQ241_02025</name>
</gene>
<dbReference type="AlphaFoldDB" id="A0A8J7AL19"/>
<organism evidence="9 10">
    <name type="scientific">Vasconcelosia minhoensis LEGE 07310</name>
    <dbReference type="NCBI Taxonomy" id="915328"/>
    <lineage>
        <taxon>Bacteria</taxon>
        <taxon>Bacillati</taxon>
        <taxon>Cyanobacteriota</taxon>
        <taxon>Cyanophyceae</taxon>
        <taxon>Nodosilineales</taxon>
        <taxon>Cymatolegaceae</taxon>
        <taxon>Vasconcelosia</taxon>
        <taxon>Vasconcelosia minhoensis</taxon>
    </lineage>
</organism>
<evidence type="ECO:0000259" key="7">
    <source>
        <dbReference type="Pfam" id="PF09157"/>
    </source>
</evidence>
<dbReference type="GO" id="GO:0003723">
    <property type="term" value="F:RNA binding"/>
    <property type="evidence" value="ECO:0007669"/>
    <property type="project" value="InterPro"/>
</dbReference>
<evidence type="ECO:0000256" key="5">
    <source>
        <dbReference type="HAMAP-Rule" id="MF_01080"/>
    </source>
</evidence>
<keyword evidence="10" id="KW-1185">Reference proteome</keyword>
<accession>A0A8J7AL19</accession>
<proteinExistence type="inferred from homology"/>
<feature type="active site" description="Nucleophile" evidence="5">
    <location>
        <position position="39"/>
    </location>
</feature>
<comment type="similarity">
    <text evidence="2 5">Belongs to the pseudouridine synthase TruB family. Type 1 subfamily.</text>
</comment>
<reference evidence="9" key="1">
    <citation type="submission" date="2020-10" db="EMBL/GenBank/DDBJ databases">
        <authorList>
            <person name="Castelo-Branco R."/>
            <person name="Eusebio N."/>
            <person name="Adriana R."/>
            <person name="Vieira A."/>
            <person name="Brugerolle De Fraissinette N."/>
            <person name="Rezende De Castro R."/>
            <person name="Schneider M.P."/>
            <person name="Vasconcelos V."/>
            <person name="Leao P.N."/>
        </authorList>
    </citation>
    <scope>NUCLEOTIDE SEQUENCE</scope>
    <source>
        <strain evidence="9">LEGE 07310</strain>
    </source>
</reference>
<feature type="domain" description="tRNA pseudouridylate synthase B C-terminal" evidence="8">
    <location>
        <begin position="175"/>
        <end position="218"/>
    </location>
</feature>
<dbReference type="InterPro" id="IPR014780">
    <property type="entry name" value="tRNA_psdUridine_synth_TruB"/>
</dbReference>
<dbReference type="GO" id="GO:0031119">
    <property type="term" value="P:tRNA pseudouridine synthesis"/>
    <property type="evidence" value="ECO:0007669"/>
    <property type="project" value="UniProtKB-UniRule"/>
</dbReference>
<keyword evidence="4 5" id="KW-0413">Isomerase</keyword>
<sequence length="304" mass="33166">MESGFVNLNKPTGWTSHDCVARLRKLFQTRKIGHSGTLDPLATGVLPIAVGRATRLLQYLPDDKAYRAVIRFGLVTTTDDLEGEPLMQQPVPHLTQAQAESALPQFLGTIQQIPPRFSAVQVAGRRLYDLARQGKSVEIPARTVTIDRLVARAWQPGEFPELTLDIACGAGTYIRSLARDLGEVLGTGATLAALLRTQSSGFSLKDSCSFEQIEAELAAARSLIVPPGKALAWLPSLSLTPTLARRWCLGQRLLWESAAPLDRPLRILDGAGRFLGVGEINLIEQDPVLSPRRVFDTAMLRPDS</sequence>
<dbReference type="HAMAP" id="MF_01080">
    <property type="entry name" value="TruB_bact"/>
    <property type="match status" value="1"/>
</dbReference>
<dbReference type="GO" id="GO:0160148">
    <property type="term" value="F:tRNA pseudouridine(55) synthase activity"/>
    <property type="evidence" value="ECO:0007669"/>
    <property type="project" value="UniProtKB-EC"/>
</dbReference>
<dbReference type="InterPro" id="IPR032819">
    <property type="entry name" value="TruB_C"/>
</dbReference>
<dbReference type="RefSeq" id="WP_193904740.1">
    <property type="nucleotide sequence ID" value="NZ_JADEXG010000003.1"/>
</dbReference>
<dbReference type="Gene3D" id="3.30.2350.10">
    <property type="entry name" value="Pseudouridine synthase"/>
    <property type="match status" value="1"/>
</dbReference>
<dbReference type="Pfam" id="PF16198">
    <property type="entry name" value="TruB_C_2"/>
    <property type="match status" value="1"/>
</dbReference>
<evidence type="ECO:0000259" key="6">
    <source>
        <dbReference type="Pfam" id="PF01509"/>
    </source>
</evidence>
<evidence type="ECO:0000256" key="4">
    <source>
        <dbReference type="ARBA" id="ARBA00023235"/>
    </source>
</evidence>
<dbReference type="SUPFAM" id="SSF55120">
    <property type="entry name" value="Pseudouridine synthase"/>
    <property type="match status" value="1"/>
</dbReference>
<keyword evidence="3 5" id="KW-0819">tRNA processing</keyword>
<dbReference type="EMBL" id="JADEXG010000003">
    <property type="protein sequence ID" value="MBE9076081.1"/>
    <property type="molecule type" value="Genomic_DNA"/>
</dbReference>
<protein>
    <recommendedName>
        <fullName evidence="5">tRNA pseudouridine synthase B</fullName>
        <ecNumber evidence="5">5.4.99.25</ecNumber>
    </recommendedName>
    <alternativeName>
        <fullName evidence="5">tRNA pseudouridine(55) synthase</fullName>
        <shortName evidence="5">Psi55 synthase</shortName>
    </alternativeName>
    <alternativeName>
        <fullName evidence="5">tRNA pseudouridylate synthase</fullName>
    </alternativeName>
    <alternativeName>
        <fullName evidence="5">tRNA-uridine isomerase</fullName>
    </alternativeName>
</protein>
<evidence type="ECO:0000256" key="2">
    <source>
        <dbReference type="ARBA" id="ARBA00005642"/>
    </source>
</evidence>
<dbReference type="CDD" id="cd21152">
    <property type="entry name" value="PUA_TruB_bacterial"/>
    <property type="match status" value="1"/>
</dbReference>
<feature type="domain" description="tRNA pseudouridine synthase II TruB subfamily 1 C-terminal" evidence="7">
    <location>
        <begin position="235"/>
        <end position="295"/>
    </location>
</feature>
<dbReference type="EC" id="5.4.99.25" evidence="5"/>
<evidence type="ECO:0000313" key="9">
    <source>
        <dbReference type="EMBL" id="MBE9076081.1"/>
    </source>
</evidence>
<dbReference type="Pfam" id="PF01509">
    <property type="entry name" value="TruB_N"/>
    <property type="match status" value="1"/>
</dbReference>
<dbReference type="InterPro" id="IPR015240">
    <property type="entry name" value="tRNA_sdUridine_synth_fam1_C"/>
</dbReference>
<name>A0A8J7AL19_9CYAN</name>
<evidence type="ECO:0000256" key="3">
    <source>
        <dbReference type="ARBA" id="ARBA00022694"/>
    </source>
</evidence>
<dbReference type="Proteomes" id="UP000636505">
    <property type="component" value="Unassembled WGS sequence"/>
</dbReference>
<comment type="function">
    <text evidence="5">Responsible for synthesis of pseudouridine from uracil-55 in the psi GC loop of transfer RNAs.</text>
</comment>
<dbReference type="InterPro" id="IPR020103">
    <property type="entry name" value="PsdUridine_synth_cat_dom_sf"/>
</dbReference>
<dbReference type="InterPro" id="IPR015947">
    <property type="entry name" value="PUA-like_sf"/>
</dbReference>
<feature type="domain" description="Pseudouridine synthase II N-terminal" evidence="6">
    <location>
        <begin position="24"/>
        <end position="174"/>
    </location>
</feature>
<evidence type="ECO:0000313" key="10">
    <source>
        <dbReference type="Proteomes" id="UP000636505"/>
    </source>
</evidence>
<comment type="catalytic activity">
    <reaction evidence="1 5">
        <text>uridine(55) in tRNA = pseudouridine(55) in tRNA</text>
        <dbReference type="Rhea" id="RHEA:42532"/>
        <dbReference type="Rhea" id="RHEA-COMP:10101"/>
        <dbReference type="Rhea" id="RHEA-COMP:10102"/>
        <dbReference type="ChEBI" id="CHEBI:65314"/>
        <dbReference type="ChEBI" id="CHEBI:65315"/>
        <dbReference type="EC" id="5.4.99.25"/>
    </reaction>
</comment>
<dbReference type="NCBIfam" id="TIGR00431">
    <property type="entry name" value="TruB"/>
    <property type="match status" value="1"/>
</dbReference>
<dbReference type="SUPFAM" id="SSF88697">
    <property type="entry name" value="PUA domain-like"/>
    <property type="match status" value="1"/>
</dbReference>
<comment type="caution">
    <text evidence="9">The sequence shown here is derived from an EMBL/GenBank/DDBJ whole genome shotgun (WGS) entry which is preliminary data.</text>
</comment>
<dbReference type="CDD" id="cd02573">
    <property type="entry name" value="PseudoU_synth_EcTruB"/>
    <property type="match status" value="1"/>
</dbReference>
<dbReference type="Gene3D" id="2.30.130.10">
    <property type="entry name" value="PUA domain"/>
    <property type="match status" value="1"/>
</dbReference>
<dbReference type="PANTHER" id="PTHR13767">
    <property type="entry name" value="TRNA-PSEUDOURIDINE SYNTHASE"/>
    <property type="match status" value="1"/>
</dbReference>